<evidence type="ECO:0000259" key="2">
    <source>
        <dbReference type="Pfam" id="PF00248"/>
    </source>
</evidence>
<dbReference type="InterPro" id="IPR036812">
    <property type="entry name" value="NAD(P)_OxRdtase_dom_sf"/>
</dbReference>
<proteinExistence type="predicted"/>
<keyword evidence="4" id="KW-1185">Reference proteome</keyword>
<accession>A0A4Q1BGX3</accession>
<dbReference type="AlphaFoldDB" id="A0A4Q1BGX3"/>
<dbReference type="STRING" id="5217.A0A4Q1BGX3"/>
<dbReference type="FunCoup" id="A0A4Q1BGX3">
    <property type="interactions" value="240"/>
</dbReference>
<dbReference type="InterPro" id="IPR023210">
    <property type="entry name" value="NADP_OxRdtase_dom"/>
</dbReference>
<dbReference type="GO" id="GO:0005737">
    <property type="term" value="C:cytoplasm"/>
    <property type="evidence" value="ECO:0007669"/>
    <property type="project" value="TreeGrafter"/>
</dbReference>
<dbReference type="VEuPathDB" id="FungiDB:TREMEDRAFT_29315"/>
<dbReference type="GO" id="GO:0016491">
    <property type="term" value="F:oxidoreductase activity"/>
    <property type="evidence" value="ECO:0007669"/>
    <property type="project" value="UniProtKB-KW"/>
</dbReference>
<gene>
    <name evidence="3" type="ORF">M231_05912</name>
</gene>
<dbReference type="InterPro" id="IPR050791">
    <property type="entry name" value="Aldo-Keto_reductase"/>
</dbReference>
<evidence type="ECO:0000313" key="3">
    <source>
        <dbReference type="EMBL" id="RXK36828.1"/>
    </source>
</evidence>
<dbReference type="SUPFAM" id="SSF51430">
    <property type="entry name" value="NAD(P)-linked oxidoreductase"/>
    <property type="match status" value="1"/>
</dbReference>
<sequence>MAPPHVELAGKDVGRIGYGLMQLTWTPKPVPEEESFAAMKAAADNGCVAWSTATFYGNPGHHLDNLTLIGKFFKKYPEYSSRVVIVCKGGSDENIRPVKENRLDFYRNDLKNINSLLGRTVDVYSVARLPPGIPIEEVFADLKVLKDEGLCKEIGASEMSAPSLEKANKIVPIKIVEIEVSLWSWDTVIQDAVKWCGDHKVPIFCYSPLGRGFIIRKFKTPEDIPDGSFQKYLPRFQGEAFYENLKLVDQLDESAEKAGVTTGQLALAWILSLNDYTIPIPGSSNPSRITENAAAANITLSEEDKKTLNSTLAKFDPKGGRYPDFMKGLQMQ</sequence>
<protein>
    <recommendedName>
        <fullName evidence="2">NADP-dependent oxidoreductase domain-containing protein</fullName>
    </recommendedName>
</protein>
<dbReference type="InParanoid" id="A0A4Q1BGX3"/>
<reference evidence="3 4" key="1">
    <citation type="submission" date="2016-06" db="EMBL/GenBank/DDBJ databases">
        <title>Evolution of pathogenesis and genome organization in the Tremellales.</title>
        <authorList>
            <person name="Cuomo C."/>
            <person name="Litvintseva A."/>
            <person name="Heitman J."/>
            <person name="Chen Y."/>
            <person name="Sun S."/>
            <person name="Springer D."/>
            <person name="Dromer F."/>
            <person name="Young S."/>
            <person name="Zeng Q."/>
            <person name="Chapman S."/>
            <person name="Gujja S."/>
            <person name="Saif S."/>
            <person name="Birren B."/>
        </authorList>
    </citation>
    <scope>NUCLEOTIDE SEQUENCE [LARGE SCALE GENOMIC DNA]</scope>
    <source>
        <strain evidence="3 4">ATCC 28783</strain>
    </source>
</reference>
<feature type="domain" description="NADP-dependent oxidoreductase" evidence="2">
    <location>
        <begin position="15"/>
        <end position="310"/>
    </location>
</feature>
<dbReference type="Pfam" id="PF00248">
    <property type="entry name" value="Aldo_ket_red"/>
    <property type="match status" value="1"/>
</dbReference>
<dbReference type="Gene3D" id="3.20.20.100">
    <property type="entry name" value="NADP-dependent oxidoreductase domain"/>
    <property type="match status" value="1"/>
</dbReference>
<comment type="caution">
    <text evidence="3">The sequence shown here is derived from an EMBL/GenBank/DDBJ whole genome shotgun (WGS) entry which is preliminary data.</text>
</comment>
<organism evidence="3 4">
    <name type="scientific">Tremella mesenterica</name>
    <name type="common">Jelly fungus</name>
    <dbReference type="NCBI Taxonomy" id="5217"/>
    <lineage>
        <taxon>Eukaryota</taxon>
        <taxon>Fungi</taxon>
        <taxon>Dikarya</taxon>
        <taxon>Basidiomycota</taxon>
        <taxon>Agaricomycotina</taxon>
        <taxon>Tremellomycetes</taxon>
        <taxon>Tremellales</taxon>
        <taxon>Tremellaceae</taxon>
        <taxon>Tremella</taxon>
    </lineage>
</organism>
<dbReference type="Proteomes" id="UP000289152">
    <property type="component" value="Unassembled WGS sequence"/>
</dbReference>
<name>A0A4Q1BGX3_TREME</name>
<dbReference type="PANTHER" id="PTHR43625">
    <property type="entry name" value="AFLATOXIN B1 ALDEHYDE REDUCTASE"/>
    <property type="match status" value="1"/>
</dbReference>
<evidence type="ECO:0000256" key="1">
    <source>
        <dbReference type="ARBA" id="ARBA00023002"/>
    </source>
</evidence>
<evidence type="ECO:0000313" key="4">
    <source>
        <dbReference type="Proteomes" id="UP000289152"/>
    </source>
</evidence>
<dbReference type="PANTHER" id="PTHR43625:SF78">
    <property type="entry name" value="PYRIDOXAL REDUCTASE-RELATED"/>
    <property type="match status" value="1"/>
</dbReference>
<dbReference type="CDD" id="cd19077">
    <property type="entry name" value="AKR_AKR8A1-2"/>
    <property type="match status" value="1"/>
</dbReference>
<dbReference type="OrthoDB" id="37537at2759"/>
<dbReference type="EMBL" id="SDIL01000086">
    <property type="protein sequence ID" value="RXK36828.1"/>
    <property type="molecule type" value="Genomic_DNA"/>
</dbReference>
<dbReference type="OMA" id="PSVENCV"/>
<keyword evidence="1" id="KW-0560">Oxidoreductase</keyword>